<evidence type="ECO:0000313" key="3">
    <source>
        <dbReference type="Proteomes" id="UP001255416"/>
    </source>
</evidence>
<keyword evidence="1" id="KW-0472">Membrane</keyword>
<dbReference type="EMBL" id="JASMWN010000006">
    <property type="protein sequence ID" value="MDU9004241.1"/>
    <property type="molecule type" value="Genomic_DNA"/>
</dbReference>
<keyword evidence="3" id="KW-1185">Reference proteome</keyword>
<reference evidence="3" key="1">
    <citation type="submission" date="2023-05" db="EMBL/GenBank/DDBJ databases">
        <title>Sedimentitalea sp. nov. JM2-8.</title>
        <authorList>
            <person name="Huang J."/>
        </authorList>
    </citation>
    <scope>NUCLEOTIDE SEQUENCE [LARGE SCALE GENOMIC DNA]</scope>
    <source>
        <strain evidence="3">KHS03</strain>
    </source>
</reference>
<sequence length="105" mass="11460">MTVFFFFSAIVLVSVISAIVAAEIVVQPSFLSTLGPFSTGLLGLTVCFTLAATLLFILDPDPVSGLDAALPRLMRTLPITGLAAFLWLPMYLSLFNRLRRARVRQ</sequence>
<feature type="transmembrane region" description="Helical" evidence="1">
    <location>
        <begin position="77"/>
        <end position="95"/>
    </location>
</feature>
<proteinExistence type="predicted"/>
<comment type="caution">
    <text evidence="2">The sequence shown here is derived from an EMBL/GenBank/DDBJ whole genome shotgun (WGS) entry which is preliminary data.</text>
</comment>
<feature type="transmembrane region" description="Helical" evidence="1">
    <location>
        <begin position="6"/>
        <end position="26"/>
    </location>
</feature>
<protein>
    <submittedName>
        <fullName evidence="2">Uncharacterized protein</fullName>
    </submittedName>
</protein>
<name>A0ABU3VDK7_9RHOB</name>
<evidence type="ECO:0000256" key="1">
    <source>
        <dbReference type="SAM" id="Phobius"/>
    </source>
</evidence>
<evidence type="ECO:0000313" key="2">
    <source>
        <dbReference type="EMBL" id="MDU9004241.1"/>
    </source>
</evidence>
<dbReference type="RefSeq" id="WP_316775791.1">
    <property type="nucleotide sequence ID" value="NZ_JASMWN010000006.1"/>
</dbReference>
<dbReference type="Proteomes" id="UP001255416">
    <property type="component" value="Unassembled WGS sequence"/>
</dbReference>
<accession>A0ABU3VDK7</accession>
<keyword evidence="1" id="KW-1133">Transmembrane helix</keyword>
<feature type="transmembrane region" description="Helical" evidence="1">
    <location>
        <begin position="38"/>
        <end position="57"/>
    </location>
</feature>
<keyword evidence="1" id="KW-0812">Transmembrane</keyword>
<gene>
    <name evidence="2" type="ORF">QO231_10285</name>
</gene>
<organism evidence="2 3">
    <name type="scientific">Sedimentitalea todarodis</name>
    <dbReference type="NCBI Taxonomy" id="1631240"/>
    <lineage>
        <taxon>Bacteria</taxon>
        <taxon>Pseudomonadati</taxon>
        <taxon>Pseudomonadota</taxon>
        <taxon>Alphaproteobacteria</taxon>
        <taxon>Rhodobacterales</taxon>
        <taxon>Paracoccaceae</taxon>
        <taxon>Sedimentitalea</taxon>
    </lineage>
</organism>